<protein>
    <recommendedName>
        <fullName evidence="4">DUF4283 domain-containing protein</fullName>
    </recommendedName>
</protein>
<sequence length="474" mass="52964">MAVQDTQPSHYRIQRPLRQGATAMTTLLNMGLVAFFPNNPPLLDRYKEWTLEHWEKRLILSVLHSRFLGRNIFLMVFDNKEHRDKALACYPRTINGNAAKLLPWTPHCKQEGVSLSSRLMSVELPRISSLFAEWVPDLFLQLGPVIQMPSTTLTVTYEDSRAQILWDTKNEIPSFVEIELTDEDGKPPIVLRQEVRFLEPGKCRKCQQTFHGKTPCRPNSLEQGLKRKADDAIWTQNPSNLKKKNFWNPERLADFQRSQAAETSTLRTKDDLASVPLASQKQPTPMHHPYSQKKWMPKSVLSKLTSTSNSLQDPDTIMEMDQQQLPKEGSGARSSTPSSKAILADPAPLPMQSNAHESRLIPDGAPLASKLMSSANPISPLDRAGSELSPPREVNATFLSGSVCRTPQMFMQTSQTVNDAAVSSFGLPNLPNLFISPEGIAYKELGAPLSPILDLNAADSLLQAQSQHRDEVIS</sequence>
<organism evidence="2 3">
    <name type="scientific">Riccia fluitans</name>
    <dbReference type="NCBI Taxonomy" id="41844"/>
    <lineage>
        <taxon>Eukaryota</taxon>
        <taxon>Viridiplantae</taxon>
        <taxon>Streptophyta</taxon>
        <taxon>Embryophyta</taxon>
        <taxon>Marchantiophyta</taxon>
        <taxon>Marchantiopsida</taxon>
        <taxon>Marchantiidae</taxon>
        <taxon>Marchantiales</taxon>
        <taxon>Ricciaceae</taxon>
        <taxon>Riccia</taxon>
    </lineage>
</organism>
<feature type="region of interest" description="Disordered" evidence="1">
    <location>
        <begin position="258"/>
        <end position="296"/>
    </location>
</feature>
<name>A0ABD1YDV5_9MARC</name>
<dbReference type="EMBL" id="JBHFFA010000005">
    <property type="protein sequence ID" value="KAL2623732.1"/>
    <property type="molecule type" value="Genomic_DNA"/>
</dbReference>
<dbReference type="Proteomes" id="UP001605036">
    <property type="component" value="Unassembled WGS sequence"/>
</dbReference>
<proteinExistence type="predicted"/>
<gene>
    <name evidence="2" type="ORF">R1flu_007977</name>
</gene>
<comment type="caution">
    <text evidence="2">The sequence shown here is derived from an EMBL/GenBank/DDBJ whole genome shotgun (WGS) entry which is preliminary data.</text>
</comment>
<evidence type="ECO:0000313" key="3">
    <source>
        <dbReference type="Proteomes" id="UP001605036"/>
    </source>
</evidence>
<dbReference type="AlphaFoldDB" id="A0ABD1YDV5"/>
<evidence type="ECO:0000256" key="1">
    <source>
        <dbReference type="SAM" id="MobiDB-lite"/>
    </source>
</evidence>
<feature type="region of interest" description="Disordered" evidence="1">
    <location>
        <begin position="322"/>
        <end position="354"/>
    </location>
</feature>
<evidence type="ECO:0000313" key="2">
    <source>
        <dbReference type="EMBL" id="KAL2623732.1"/>
    </source>
</evidence>
<evidence type="ECO:0008006" key="4">
    <source>
        <dbReference type="Google" id="ProtNLM"/>
    </source>
</evidence>
<keyword evidence="3" id="KW-1185">Reference proteome</keyword>
<reference evidence="2 3" key="1">
    <citation type="submission" date="2024-09" db="EMBL/GenBank/DDBJ databases">
        <title>Chromosome-scale assembly of Riccia fluitans.</title>
        <authorList>
            <person name="Paukszto L."/>
            <person name="Sawicki J."/>
            <person name="Karawczyk K."/>
            <person name="Piernik-Szablinska J."/>
            <person name="Szczecinska M."/>
            <person name="Mazdziarz M."/>
        </authorList>
    </citation>
    <scope>NUCLEOTIDE SEQUENCE [LARGE SCALE GENOMIC DNA]</scope>
    <source>
        <strain evidence="2">Rf_01</strain>
        <tissue evidence="2">Aerial parts of the thallus</tissue>
    </source>
</reference>
<accession>A0ABD1YDV5</accession>